<dbReference type="InterPro" id="IPR025659">
    <property type="entry name" value="Tubby-like_C"/>
</dbReference>
<dbReference type="PANTHER" id="PTHR23248">
    <property type="entry name" value="PHOSPHOLIPID SCRAMBLASE-RELATED"/>
    <property type="match status" value="1"/>
</dbReference>
<name>A0A382SJG3_9ZZZZ</name>
<sequence>MLNRKTFFIREHVGVLKLANTYDILDPETKEQLGIAKEKPGVLLHILRFFLNKRHLPTTVNVYEGSDPKNEQNLLFSIKREFSLFIPKVSVRDPSGSVVGRFKSKLWGLGISFRVLDPSGKDMALVKGDWKGWNFSFLDSSEKEIGTITKKWAGVGKELFTSADNYFIALNDQPEPAVAVLLLAAGLSVDTVYKEK</sequence>
<dbReference type="GO" id="GO:0005886">
    <property type="term" value="C:plasma membrane"/>
    <property type="evidence" value="ECO:0007669"/>
    <property type="project" value="TreeGrafter"/>
</dbReference>
<evidence type="ECO:0000313" key="1">
    <source>
        <dbReference type="EMBL" id="SVD09337.1"/>
    </source>
</evidence>
<dbReference type="SUPFAM" id="SSF54518">
    <property type="entry name" value="Tubby C-terminal domain-like"/>
    <property type="match status" value="1"/>
</dbReference>
<dbReference type="GO" id="GO:0017128">
    <property type="term" value="F:phospholipid scramblase activity"/>
    <property type="evidence" value="ECO:0007669"/>
    <property type="project" value="InterPro"/>
</dbReference>
<dbReference type="InterPro" id="IPR038595">
    <property type="entry name" value="LOR_sf"/>
</dbReference>
<dbReference type="Gene3D" id="2.40.160.200">
    <property type="entry name" value="LURP1-related"/>
    <property type="match status" value="1"/>
</dbReference>
<dbReference type="AlphaFoldDB" id="A0A382SJG3"/>
<dbReference type="InterPro" id="IPR005552">
    <property type="entry name" value="Scramblase"/>
</dbReference>
<dbReference type="PANTHER" id="PTHR23248:SF9">
    <property type="entry name" value="PHOSPHOLIPID SCRAMBLASE"/>
    <property type="match status" value="1"/>
</dbReference>
<protein>
    <submittedName>
        <fullName evidence="1">Uncharacterized protein</fullName>
    </submittedName>
</protein>
<gene>
    <name evidence="1" type="ORF">METZ01_LOCUS362191</name>
</gene>
<accession>A0A382SJG3</accession>
<reference evidence="1" key="1">
    <citation type="submission" date="2018-05" db="EMBL/GenBank/DDBJ databases">
        <authorList>
            <person name="Lanie J.A."/>
            <person name="Ng W.-L."/>
            <person name="Kazmierczak K.M."/>
            <person name="Andrzejewski T.M."/>
            <person name="Davidsen T.M."/>
            <person name="Wayne K.J."/>
            <person name="Tettelin H."/>
            <person name="Glass J.I."/>
            <person name="Rusch D."/>
            <person name="Podicherti R."/>
            <person name="Tsui H.-C.T."/>
            <person name="Winkler M.E."/>
        </authorList>
    </citation>
    <scope>NUCLEOTIDE SEQUENCE</scope>
</reference>
<dbReference type="Pfam" id="PF03803">
    <property type="entry name" value="Scramblase"/>
    <property type="match status" value="1"/>
</dbReference>
<proteinExistence type="predicted"/>
<dbReference type="EMBL" id="UINC01129142">
    <property type="protein sequence ID" value="SVD09337.1"/>
    <property type="molecule type" value="Genomic_DNA"/>
</dbReference>
<organism evidence="1">
    <name type="scientific">marine metagenome</name>
    <dbReference type="NCBI Taxonomy" id="408172"/>
    <lineage>
        <taxon>unclassified sequences</taxon>
        <taxon>metagenomes</taxon>
        <taxon>ecological metagenomes</taxon>
    </lineage>
</organism>